<dbReference type="Gene3D" id="3.90.230.10">
    <property type="entry name" value="Creatinase/methionine aminopeptidase superfamily"/>
    <property type="match status" value="1"/>
</dbReference>
<dbReference type="PANTHER" id="PTHR46112">
    <property type="entry name" value="AMINOPEPTIDASE"/>
    <property type="match status" value="1"/>
</dbReference>
<dbReference type="InterPro" id="IPR000587">
    <property type="entry name" value="Creatinase_N"/>
</dbReference>
<dbReference type="Proteomes" id="UP000284219">
    <property type="component" value="Unassembled WGS sequence"/>
</dbReference>
<dbReference type="PANTHER" id="PTHR46112:SF3">
    <property type="entry name" value="AMINOPEPTIDASE YPDF"/>
    <property type="match status" value="1"/>
</dbReference>
<evidence type="ECO:0000256" key="1">
    <source>
        <dbReference type="ARBA" id="ARBA00001936"/>
    </source>
</evidence>
<evidence type="ECO:0000313" key="8">
    <source>
        <dbReference type="EMBL" id="RKD26027.1"/>
    </source>
</evidence>
<feature type="coiled-coil region" evidence="5">
    <location>
        <begin position="2"/>
        <end position="29"/>
    </location>
</feature>
<keyword evidence="5" id="KW-0175">Coiled coil</keyword>
<feature type="domain" description="Creatinase N-terminal" evidence="7">
    <location>
        <begin position="15"/>
        <end position="140"/>
    </location>
</feature>
<dbReference type="InterPro" id="IPR001714">
    <property type="entry name" value="Pept_M24_MAP"/>
</dbReference>
<dbReference type="CDD" id="cd01092">
    <property type="entry name" value="APP-like"/>
    <property type="match status" value="1"/>
</dbReference>
<evidence type="ECO:0000313" key="9">
    <source>
        <dbReference type="Proteomes" id="UP000284219"/>
    </source>
</evidence>
<reference evidence="8 9" key="1">
    <citation type="submission" date="2016-08" db="EMBL/GenBank/DDBJ databases">
        <title>Novel Firmicute Genomes.</title>
        <authorList>
            <person name="Poppleton D.I."/>
            <person name="Gribaldo S."/>
        </authorList>
    </citation>
    <scope>NUCLEOTIDE SEQUENCE [LARGE SCALE GENOMIC DNA]</scope>
    <source>
        <strain evidence="8 9">RAOx-1</strain>
    </source>
</reference>
<dbReference type="InterPro" id="IPR000994">
    <property type="entry name" value="Pept_M24"/>
</dbReference>
<dbReference type="InterPro" id="IPR029149">
    <property type="entry name" value="Creatin/AminoP/Spt16_N"/>
</dbReference>
<dbReference type="PRINTS" id="PR00599">
    <property type="entry name" value="MAPEPTIDASE"/>
</dbReference>
<dbReference type="FunFam" id="3.90.230.10:FF:000014">
    <property type="entry name" value="Aminopeptidase P family protein"/>
    <property type="match status" value="1"/>
</dbReference>
<comment type="cofactor">
    <cofactor evidence="1">
        <name>Mn(2+)</name>
        <dbReference type="ChEBI" id="CHEBI:29035"/>
    </cofactor>
</comment>
<dbReference type="InterPro" id="IPR001131">
    <property type="entry name" value="Peptidase_M24B_aminopep-P_CS"/>
</dbReference>
<evidence type="ECO:0000256" key="5">
    <source>
        <dbReference type="SAM" id="Coils"/>
    </source>
</evidence>
<dbReference type="PROSITE" id="PS00491">
    <property type="entry name" value="PROLINE_PEPTIDASE"/>
    <property type="match status" value="1"/>
</dbReference>
<dbReference type="Gene3D" id="3.40.350.10">
    <property type="entry name" value="Creatinase/prolidase N-terminal domain"/>
    <property type="match status" value="1"/>
</dbReference>
<evidence type="ECO:0000256" key="3">
    <source>
        <dbReference type="ARBA" id="ARBA00022723"/>
    </source>
</evidence>
<protein>
    <submittedName>
        <fullName evidence="8">Xaa-Pro dipeptidase</fullName>
    </submittedName>
</protein>
<feature type="domain" description="Peptidase M24" evidence="6">
    <location>
        <begin position="149"/>
        <end position="350"/>
    </location>
</feature>
<evidence type="ECO:0000256" key="4">
    <source>
        <dbReference type="ARBA" id="ARBA00022801"/>
    </source>
</evidence>
<gene>
    <name evidence="8" type="ORF">BEP19_01055</name>
</gene>
<dbReference type="Pfam" id="PF00557">
    <property type="entry name" value="Peptidase_M24"/>
    <property type="match status" value="1"/>
</dbReference>
<dbReference type="SUPFAM" id="SSF55920">
    <property type="entry name" value="Creatinase/aminopeptidase"/>
    <property type="match status" value="1"/>
</dbReference>
<dbReference type="GO" id="GO:0008235">
    <property type="term" value="F:metalloexopeptidase activity"/>
    <property type="evidence" value="ECO:0007669"/>
    <property type="project" value="UniProtKB-ARBA"/>
</dbReference>
<dbReference type="GO" id="GO:0046872">
    <property type="term" value="F:metal ion binding"/>
    <property type="evidence" value="ECO:0007669"/>
    <property type="project" value="UniProtKB-KW"/>
</dbReference>
<organism evidence="8 9">
    <name type="scientific">Ammoniphilus oxalaticus</name>
    <dbReference type="NCBI Taxonomy" id="66863"/>
    <lineage>
        <taxon>Bacteria</taxon>
        <taxon>Bacillati</taxon>
        <taxon>Bacillota</taxon>
        <taxon>Bacilli</taxon>
        <taxon>Bacillales</taxon>
        <taxon>Paenibacillaceae</taxon>
        <taxon>Aneurinibacillus group</taxon>
        <taxon>Ammoniphilus</taxon>
    </lineage>
</organism>
<dbReference type="InterPro" id="IPR036005">
    <property type="entry name" value="Creatinase/aminopeptidase-like"/>
</dbReference>
<evidence type="ECO:0000259" key="7">
    <source>
        <dbReference type="Pfam" id="PF01321"/>
    </source>
</evidence>
<dbReference type="RefSeq" id="WP_120188707.1">
    <property type="nucleotide sequence ID" value="NZ_MCHY01000006.1"/>
</dbReference>
<dbReference type="Pfam" id="PF01321">
    <property type="entry name" value="Creatinase_N"/>
    <property type="match status" value="1"/>
</dbReference>
<proteinExistence type="inferred from homology"/>
<keyword evidence="9" id="KW-1185">Reference proteome</keyword>
<comment type="similarity">
    <text evidence="2">Belongs to the peptidase M24B family.</text>
</comment>
<evidence type="ECO:0000259" key="6">
    <source>
        <dbReference type="Pfam" id="PF00557"/>
    </source>
</evidence>
<keyword evidence="3" id="KW-0479">Metal-binding</keyword>
<comment type="caution">
    <text evidence="8">The sequence shown here is derived from an EMBL/GenBank/DDBJ whole genome shotgun (WGS) entry which is preliminary data.</text>
</comment>
<accession>A0A419SP28</accession>
<name>A0A419SP28_9BACL</name>
<dbReference type="AlphaFoldDB" id="A0A419SP28"/>
<evidence type="ECO:0000256" key="2">
    <source>
        <dbReference type="ARBA" id="ARBA00008766"/>
    </source>
</evidence>
<dbReference type="SUPFAM" id="SSF53092">
    <property type="entry name" value="Creatinase/prolidase N-terminal domain"/>
    <property type="match status" value="1"/>
</dbReference>
<dbReference type="OrthoDB" id="9806388at2"/>
<dbReference type="GO" id="GO:0004177">
    <property type="term" value="F:aminopeptidase activity"/>
    <property type="evidence" value="ECO:0007669"/>
    <property type="project" value="UniProtKB-ARBA"/>
</dbReference>
<sequence length="366" mass="40000">MLQQEGREVKELKQRLLQLRSKMTEQNISAMLVTSPYNRRFLSGFTGSAGYLLITEQHALLITDFRYEEQAAQQAPAFEVIRHDAAILDEVGKQLTQLQVKNVGFEKQFVSYALYEALGECQAEVEWIGIGGLIEELRLVKTAEEIAVIKQACQIADNTFEHILTYIKPGVTERDVSMELEFHMRKQGATSSSFDIIVASGERSALPHGVASDKVIESGDFVTLDFGAYYNGYVSDITRTIAVGEPSEKLKEIYGVVLKAQLAGVTQIKAGMTAKQADALTRDIITAAGYGPNFGHSTGHGIGLEVHEGPRLSSSSVVTLQAGMVVTVEPGIYVSKVGGVRIEDDIVITDDGCEILTQSPKELIIL</sequence>
<dbReference type="InterPro" id="IPR050659">
    <property type="entry name" value="Peptidase_M24B"/>
</dbReference>
<keyword evidence="4" id="KW-0378">Hydrolase</keyword>
<dbReference type="EMBL" id="MCHY01000006">
    <property type="protein sequence ID" value="RKD26027.1"/>
    <property type="molecule type" value="Genomic_DNA"/>
</dbReference>